<comment type="catalytic activity">
    <reaction evidence="2">
        <text>2 GTP = 3',3'-c-di-GMP + 2 diphosphate</text>
        <dbReference type="Rhea" id="RHEA:24898"/>
        <dbReference type="ChEBI" id="CHEBI:33019"/>
        <dbReference type="ChEBI" id="CHEBI:37565"/>
        <dbReference type="ChEBI" id="CHEBI:58805"/>
        <dbReference type="EC" id="2.7.7.65"/>
    </reaction>
</comment>
<dbReference type="PANTHER" id="PTHR45138:SF9">
    <property type="entry name" value="DIGUANYLATE CYCLASE DGCM-RELATED"/>
    <property type="match status" value="1"/>
</dbReference>
<keyword evidence="3" id="KW-0472">Membrane</keyword>
<evidence type="ECO:0000256" key="2">
    <source>
        <dbReference type="ARBA" id="ARBA00034247"/>
    </source>
</evidence>
<dbReference type="Pfam" id="PF00990">
    <property type="entry name" value="GGDEF"/>
    <property type="match status" value="1"/>
</dbReference>
<feature type="transmembrane region" description="Helical" evidence="3">
    <location>
        <begin position="72"/>
        <end position="95"/>
    </location>
</feature>
<dbReference type="InterPro" id="IPR029787">
    <property type="entry name" value="Nucleotide_cyclase"/>
</dbReference>
<dbReference type="InterPro" id="IPR050469">
    <property type="entry name" value="Diguanylate_Cyclase"/>
</dbReference>
<dbReference type="EC" id="2.7.7.65" evidence="1"/>
<feature type="transmembrane region" description="Helical" evidence="3">
    <location>
        <begin position="160"/>
        <end position="179"/>
    </location>
</feature>
<evidence type="ECO:0000259" key="4">
    <source>
        <dbReference type="PROSITE" id="PS50887"/>
    </source>
</evidence>
<dbReference type="PROSITE" id="PS50887">
    <property type="entry name" value="GGDEF"/>
    <property type="match status" value="1"/>
</dbReference>
<evidence type="ECO:0000256" key="1">
    <source>
        <dbReference type="ARBA" id="ARBA00012528"/>
    </source>
</evidence>
<feature type="transmembrane region" description="Helical" evidence="3">
    <location>
        <begin position="257"/>
        <end position="277"/>
    </location>
</feature>
<protein>
    <recommendedName>
        <fullName evidence="1">diguanylate cyclase</fullName>
        <ecNumber evidence="1">2.7.7.65</ecNumber>
    </recommendedName>
</protein>
<evidence type="ECO:0000313" key="5">
    <source>
        <dbReference type="EMBL" id="PPC77520.1"/>
    </source>
</evidence>
<feature type="domain" description="GGDEF" evidence="4">
    <location>
        <begin position="320"/>
        <end position="452"/>
    </location>
</feature>
<evidence type="ECO:0000256" key="3">
    <source>
        <dbReference type="SAM" id="Phobius"/>
    </source>
</evidence>
<dbReference type="InterPro" id="IPR043128">
    <property type="entry name" value="Rev_trsase/Diguanyl_cyclase"/>
</dbReference>
<dbReference type="InterPro" id="IPR000160">
    <property type="entry name" value="GGDEF_dom"/>
</dbReference>
<dbReference type="AlphaFoldDB" id="A0A2S5KS13"/>
<dbReference type="Gene3D" id="3.30.70.270">
    <property type="match status" value="1"/>
</dbReference>
<feature type="transmembrane region" description="Helical" evidence="3">
    <location>
        <begin position="185"/>
        <end position="203"/>
    </location>
</feature>
<dbReference type="EMBL" id="PRLP01000032">
    <property type="protein sequence ID" value="PPC77520.1"/>
    <property type="molecule type" value="Genomic_DNA"/>
</dbReference>
<dbReference type="FunFam" id="3.30.70.270:FF:000001">
    <property type="entry name" value="Diguanylate cyclase domain protein"/>
    <property type="match status" value="1"/>
</dbReference>
<gene>
    <name evidence="5" type="ORF">C4K68_09980</name>
</gene>
<name>A0A2S5KS13_9PROT</name>
<dbReference type="SUPFAM" id="SSF55073">
    <property type="entry name" value="Nucleotide cyclase"/>
    <property type="match status" value="1"/>
</dbReference>
<dbReference type="NCBIfam" id="TIGR00254">
    <property type="entry name" value="GGDEF"/>
    <property type="match status" value="1"/>
</dbReference>
<dbReference type="Proteomes" id="UP000238196">
    <property type="component" value="Unassembled WGS sequence"/>
</dbReference>
<accession>A0A2S5KS13</accession>
<dbReference type="CDD" id="cd01949">
    <property type="entry name" value="GGDEF"/>
    <property type="match status" value="1"/>
</dbReference>
<keyword evidence="3" id="KW-1133">Transmembrane helix</keyword>
<organism evidence="5 6">
    <name type="scientific">Proteobacteria bacterium 228</name>
    <dbReference type="NCBI Taxonomy" id="2083153"/>
    <lineage>
        <taxon>Bacteria</taxon>
        <taxon>Pseudomonadati</taxon>
        <taxon>Pseudomonadota</taxon>
    </lineage>
</organism>
<feature type="transmembrane region" description="Helical" evidence="3">
    <location>
        <begin position="127"/>
        <end position="148"/>
    </location>
</feature>
<keyword evidence="3" id="KW-0812">Transmembrane</keyword>
<comment type="caution">
    <text evidence="5">The sequence shown here is derived from an EMBL/GenBank/DDBJ whole genome shotgun (WGS) entry which is preliminary data.</text>
</comment>
<reference evidence="5 6" key="1">
    <citation type="submission" date="2018-02" db="EMBL/GenBank/DDBJ databases">
        <title>novel marine gammaproteobacteria from coastal saline agro ecosystem.</title>
        <authorList>
            <person name="Krishnan R."/>
            <person name="Ramesh Kumar N."/>
        </authorList>
    </citation>
    <scope>NUCLEOTIDE SEQUENCE [LARGE SCALE GENOMIC DNA]</scope>
    <source>
        <strain evidence="5 6">228</strain>
    </source>
</reference>
<evidence type="ECO:0000313" key="6">
    <source>
        <dbReference type="Proteomes" id="UP000238196"/>
    </source>
</evidence>
<dbReference type="SMART" id="SM00267">
    <property type="entry name" value="GGDEF"/>
    <property type="match status" value="1"/>
</dbReference>
<sequence>MPNAVICLTLVFDSGAAPQLRRRLTAPRHSDDHLSTSPLSCAMVTRHLPSGSPAKTAPVTARRGTGVDWLDIPTLAFVAQFASIVSLAVFVYLWRNNPQVKAFAWLAACSLSMSLGIFLILGLRFLPVTFCILSGNICLMYSGVMLAHGTRLLYLRPVNWLYWLTPLPMLGFSGYFTLITPDVSARVVIYSATAVLVTGYFAFELRRPLHPAGSNARIVLLTVASIDIAVNLLRVWLTLVHPQHQGLLTSVGSNATALAFLNGLLYLSLLPLGFMMLHDERLQLHLQHQADHDDLTQLLSRRAFMERAEQAISQALQRRHSVALAIIDLDWFKQINDGYGHLAGDYVLEFFARMLLRETSGSPALLGRIGGEEFAVLWPGLSAKEASIHLYRLQNSLKSSPMEWDGIPISLTFSSGLAELNDNQQKFDTLYRHADAQLYLAKENGRDCLFGM</sequence>
<feature type="transmembrane region" description="Helical" evidence="3">
    <location>
        <begin position="102"/>
        <end position="121"/>
    </location>
</feature>
<dbReference type="PANTHER" id="PTHR45138">
    <property type="entry name" value="REGULATORY COMPONENTS OF SENSORY TRANSDUCTION SYSTEM"/>
    <property type="match status" value="1"/>
</dbReference>
<feature type="transmembrane region" description="Helical" evidence="3">
    <location>
        <begin position="215"/>
        <end position="237"/>
    </location>
</feature>
<proteinExistence type="predicted"/>
<dbReference type="GO" id="GO:0052621">
    <property type="term" value="F:diguanylate cyclase activity"/>
    <property type="evidence" value="ECO:0007669"/>
    <property type="project" value="UniProtKB-EC"/>
</dbReference>